<sequence>MDRTIYVGIALVAMSTLMLELVLIRIFSVTLWYHFAFMAISIALLGMGVSGIYVYIFSPVRSPENTLKRLTVGAMLFSITTVIALIVQLSTRFVPSFSPKSFFLLSQVYVVVAIPFFFGGYCISLALTQYSRHVSKLYFADLFGAGIGCFLVFPVLSVFTGPSAVVVAAVLAGVAAILFAYAADWKVMRFGTVLLCGLLLILLFANVQQDFFKIKFAKGVKQVNVVLERWNPFSRVVLSKLWGGDSFGGWSLSRVYSGPQPNAMMITIDAHAATPIYEFNGDFASVKALGFDSTAAAYHLKRSGRALIIGSGGGKDVLTALLFGMAPVYGVEINPSVVQMVQEDYAAYSGHLFDRDDVRIIVDEGRSYIARSREKFDVIQASLVDSWAATAAGAFVLTENHLYTMEAFQKYYEHLTADGILTMSRIFTSECSQTLRLVALGYEAWKACGVKQPEKHIAVIRNEYIGTVLFKKSEFSPAEISTIANLCQQLDFEFVIGPDRINNPVIEALFKSGGSETFYQSLNYNLEPPVDDKPFFFHMLRLKDLLSSATRARSRNINDRELLLGFGGLAGLAYNDNAVFVLGSLIIIVTVLSLSFIFGPLWTFKREVLRHSQGKGALLLYFTCLGVGFMMVEVPLMQKLMLFLGHPIYSLAVTLFGLLIFSGIGSYATDFIPADTRNRWLGAILLALAVLVIIYILVLPYFIHLLISIPTSLKILLVVLALFPLGFLMGMPFPMGIKLVDRKAHEMIPWVWGINGGTSVFASVFSIVVAITWGFSVAMVVGFTAYLIAFFTVNLKTLKQT</sequence>
<evidence type="ECO:0008006" key="4">
    <source>
        <dbReference type="Google" id="ProtNLM"/>
    </source>
</evidence>
<dbReference type="InterPro" id="IPR029063">
    <property type="entry name" value="SAM-dependent_MTases_sf"/>
</dbReference>
<feature type="transmembrane region" description="Helical" evidence="1">
    <location>
        <begin position="139"/>
        <end position="159"/>
    </location>
</feature>
<keyword evidence="1" id="KW-1133">Transmembrane helix</keyword>
<feature type="transmembrane region" description="Helical" evidence="1">
    <location>
        <begin position="715"/>
        <end position="737"/>
    </location>
</feature>
<feature type="transmembrane region" description="Helical" evidence="1">
    <location>
        <begin position="190"/>
        <end position="207"/>
    </location>
</feature>
<feature type="transmembrane region" description="Helical" evidence="1">
    <location>
        <begin position="33"/>
        <end position="58"/>
    </location>
</feature>
<feature type="transmembrane region" description="Helical" evidence="1">
    <location>
        <begin position="579"/>
        <end position="604"/>
    </location>
</feature>
<organism evidence="2 3">
    <name type="scientific">candidate division CSSED10-310 bacterium</name>
    <dbReference type="NCBI Taxonomy" id="2855610"/>
    <lineage>
        <taxon>Bacteria</taxon>
        <taxon>Bacteria division CSSED10-310</taxon>
    </lineage>
</organism>
<evidence type="ECO:0000313" key="2">
    <source>
        <dbReference type="EMBL" id="MFC1851023.1"/>
    </source>
</evidence>
<proteinExistence type="predicted"/>
<dbReference type="Proteomes" id="UP001594351">
    <property type="component" value="Unassembled WGS sequence"/>
</dbReference>
<keyword evidence="1" id="KW-0812">Transmembrane</keyword>
<dbReference type="EMBL" id="JBHPBY010000144">
    <property type="protein sequence ID" value="MFC1851023.1"/>
    <property type="molecule type" value="Genomic_DNA"/>
</dbReference>
<feature type="transmembrane region" description="Helical" evidence="1">
    <location>
        <begin position="648"/>
        <end position="668"/>
    </location>
</feature>
<protein>
    <recommendedName>
        <fullName evidence="4">SAM-dependent methyltransferase</fullName>
    </recommendedName>
</protein>
<comment type="caution">
    <text evidence="2">The sequence shown here is derived from an EMBL/GenBank/DDBJ whole genome shotgun (WGS) entry which is preliminary data.</text>
</comment>
<reference evidence="2 3" key="1">
    <citation type="submission" date="2024-09" db="EMBL/GenBank/DDBJ databases">
        <title>Laminarin stimulates single cell rates of sulfate reduction while oxygen inhibits transcriptomic activity in coastal marine sediment.</title>
        <authorList>
            <person name="Lindsay M."/>
            <person name="Orcutt B."/>
            <person name="Emerson D."/>
            <person name="Stepanauskas R."/>
            <person name="D'Angelo T."/>
        </authorList>
    </citation>
    <scope>NUCLEOTIDE SEQUENCE [LARGE SCALE GENOMIC DNA]</scope>
    <source>
        <strain evidence="2">SAG AM-311-K15</strain>
    </source>
</reference>
<dbReference type="Gene3D" id="3.40.50.150">
    <property type="entry name" value="Vaccinia Virus protein VP39"/>
    <property type="match status" value="1"/>
</dbReference>
<evidence type="ECO:0000256" key="1">
    <source>
        <dbReference type="SAM" id="Phobius"/>
    </source>
</evidence>
<feature type="transmembrane region" description="Helical" evidence="1">
    <location>
        <begin position="777"/>
        <end position="795"/>
    </location>
</feature>
<evidence type="ECO:0000313" key="3">
    <source>
        <dbReference type="Proteomes" id="UP001594351"/>
    </source>
</evidence>
<dbReference type="CDD" id="cd02440">
    <property type="entry name" value="AdoMet_MTases"/>
    <property type="match status" value="1"/>
</dbReference>
<gene>
    <name evidence="2" type="ORF">ACFL27_12585</name>
</gene>
<keyword evidence="1" id="KW-0472">Membrane</keyword>
<feature type="transmembrane region" description="Helical" evidence="1">
    <location>
        <begin position="749"/>
        <end position="771"/>
    </location>
</feature>
<name>A0ABV6YY73_UNCC1</name>
<keyword evidence="3" id="KW-1185">Reference proteome</keyword>
<feature type="transmembrane region" description="Helical" evidence="1">
    <location>
        <begin position="680"/>
        <end position="703"/>
    </location>
</feature>
<feature type="transmembrane region" description="Helical" evidence="1">
    <location>
        <begin position="616"/>
        <end position="636"/>
    </location>
</feature>
<feature type="transmembrane region" description="Helical" evidence="1">
    <location>
        <begin position="165"/>
        <end position="183"/>
    </location>
</feature>
<dbReference type="SUPFAM" id="SSF53335">
    <property type="entry name" value="S-adenosyl-L-methionine-dependent methyltransferases"/>
    <property type="match status" value="1"/>
</dbReference>
<feature type="transmembrane region" description="Helical" evidence="1">
    <location>
        <begin position="102"/>
        <end position="127"/>
    </location>
</feature>
<feature type="transmembrane region" description="Helical" evidence="1">
    <location>
        <begin position="5"/>
        <end position="27"/>
    </location>
</feature>
<feature type="transmembrane region" description="Helical" evidence="1">
    <location>
        <begin position="70"/>
        <end position="90"/>
    </location>
</feature>
<accession>A0ABV6YY73</accession>